<dbReference type="PROSITE" id="PS50234">
    <property type="entry name" value="VWFA"/>
    <property type="match status" value="1"/>
</dbReference>
<dbReference type="Gene3D" id="3.40.50.410">
    <property type="entry name" value="von Willebrand factor, type A domain"/>
    <property type="match status" value="1"/>
</dbReference>
<evidence type="ECO:0000256" key="2">
    <source>
        <dbReference type="SAM" id="Phobius"/>
    </source>
</evidence>
<feature type="domain" description="VWFA" evidence="3">
    <location>
        <begin position="153"/>
        <end position="210"/>
    </location>
</feature>
<dbReference type="InterPro" id="IPR002035">
    <property type="entry name" value="VWF_A"/>
</dbReference>
<evidence type="ECO:0000313" key="4">
    <source>
        <dbReference type="EMBL" id="TKZ22529.1"/>
    </source>
</evidence>
<dbReference type="InterPro" id="IPR036465">
    <property type="entry name" value="vWFA_dom_sf"/>
</dbReference>
<dbReference type="OrthoDB" id="7522752at2"/>
<sequence>MQVSDTATHIEQDATNRPAIGWVRQFAKSEDGAIVGFAVFIFLLILMIGGIAIDVMNSEVTRTKMQHTLDRAVLAAADLDQKQDPKTVVNDYFNKSGLTDTLGEVTVDKGLNYRTVTATATGSVDTMFMKMVGIDTLSMPASGTAEERIGDVEISMVLDVSGSMGSNSRLTNLKTAAKEFITTMDENTDDGRLSISIVPYATQVSAPEEFFKWLYVSPTGNPAQVVDPDEEVTSLTSNRGQQPQYSRCINFESDDYKSTAVYPQAEYQHSMHFDPWNDSDGRDNDPKHLVPSPVCEDDSRREMMIMQKNSTALKSFITNLWAGGNTSIDIGMKWGAALLDPKLRPVIAKMSGESHVPTEFAIRPFDFDSGDSLKVIVLMTDGQNTSQYYIHDDFRTGESNIWWNDQEEIYSVYVGLDEYDEDNDGVYDEPLFYWPTTDTWEDHAYGEGVYEETVSTRVCKSYKRNGSCKRYKTVKTIETIDEPGEAKLLSYEDLYAYTTLEWIVEDLYEPWMYDDDAWDDWYYAVRKSVGSTTKNLRTKYACDAAKAKGMIVFSIGFEAPSSGQAVLKDCASSASHYFDVEGLEIRDAFAAIASSIRQLRLTQ</sequence>
<dbReference type="Proteomes" id="UP000306575">
    <property type="component" value="Unassembled WGS sequence"/>
</dbReference>
<keyword evidence="5" id="KW-1185">Reference proteome</keyword>
<name>A0A4U7N961_9RHOB</name>
<dbReference type="RefSeq" id="WP_138014546.1">
    <property type="nucleotide sequence ID" value="NZ_SULI01000001.1"/>
</dbReference>
<comment type="caution">
    <text evidence="4">The sequence shown here is derived from an EMBL/GenBank/DDBJ whole genome shotgun (WGS) entry which is preliminary data.</text>
</comment>
<evidence type="ECO:0000259" key="3">
    <source>
        <dbReference type="PROSITE" id="PS50234"/>
    </source>
</evidence>
<dbReference type="SUPFAM" id="SSF53300">
    <property type="entry name" value="vWA-like"/>
    <property type="match status" value="1"/>
</dbReference>
<keyword evidence="2" id="KW-0812">Transmembrane</keyword>
<keyword evidence="2" id="KW-1133">Transmembrane helix</keyword>
<dbReference type="InterPro" id="IPR028087">
    <property type="entry name" value="Tad_N"/>
</dbReference>
<feature type="region of interest" description="Disordered" evidence="1">
    <location>
        <begin position="272"/>
        <end position="294"/>
    </location>
</feature>
<dbReference type="AlphaFoldDB" id="A0A4U7N961"/>
<proteinExistence type="predicted"/>
<keyword evidence="2" id="KW-0472">Membrane</keyword>
<dbReference type="EMBL" id="SULI01000001">
    <property type="protein sequence ID" value="TKZ22529.1"/>
    <property type="molecule type" value="Genomic_DNA"/>
</dbReference>
<reference evidence="4 5" key="1">
    <citation type="submission" date="2019-04" db="EMBL/GenBank/DDBJ databases">
        <title>Genome sequence of Pelagicola litoralis CL-ES2.</title>
        <authorList>
            <person name="Cao J."/>
        </authorList>
    </citation>
    <scope>NUCLEOTIDE SEQUENCE [LARGE SCALE GENOMIC DNA]</scope>
    <source>
        <strain evidence="4 5">CL-ES2</strain>
    </source>
</reference>
<gene>
    <name evidence="4" type="ORF">FAP39_01245</name>
</gene>
<evidence type="ECO:0000313" key="5">
    <source>
        <dbReference type="Proteomes" id="UP000306575"/>
    </source>
</evidence>
<feature type="transmembrane region" description="Helical" evidence="2">
    <location>
        <begin position="33"/>
        <end position="56"/>
    </location>
</feature>
<feature type="compositionally biased region" description="Basic and acidic residues" evidence="1">
    <location>
        <begin position="279"/>
        <end position="288"/>
    </location>
</feature>
<protein>
    <submittedName>
        <fullName evidence="4">Pilus assembly protein</fullName>
    </submittedName>
</protein>
<organism evidence="4 5">
    <name type="scientific">Shimia litoralis</name>
    <dbReference type="NCBI Taxonomy" id="420403"/>
    <lineage>
        <taxon>Bacteria</taxon>
        <taxon>Pseudomonadati</taxon>
        <taxon>Pseudomonadota</taxon>
        <taxon>Alphaproteobacteria</taxon>
        <taxon>Rhodobacterales</taxon>
        <taxon>Roseobacteraceae</taxon>
    </lineage>
</organism>
<dbReference type="Pfam" id="PF13400">
    <property type="entry name" value="Tad"/>
    <property type="match status" value="1"/>
</dbReference>
<evidence type="ECO:0000256" key="1">
    <source>
        <dbReference type="SAM" id="MobiDB-lite"/>
    </source>
</evidence>
<accession>A0A4U7N961</accession>